<gene>
    <name evidence="2" type="ORF">RI543_002583</name>
</gene>
<evidence type="ECO:0000313" key="2">
    <source>
        <dbReference type="EMBL" id="KAK5780043.1"/>
    </source>
</evidence>
<dbReference type="GO" id="GO:0045333">
    <property type="term" value="P:cellular respiration"/>
    <property type="evidence" value="ECO:0007669"/>
    <property type="project" value="InterPro"/>
</dbReference>
<accession>A0AAN7WT49</accession>
<dbReference type="AlphaFoldDB" id="A0AAN7WT49"/>
<reference evidence="3" key="1">
    <citation type="submission" date="2023-07" db="EMBL/GenBank/DDBJ databases">
        <title>A draft genome of Kazachstania heterogenica Y-27499.</title>
        <authorList>
            <person name="Donic C."/>
            <person name="Kralova J.S."/>
            <person name="Fidel L."/>
            <person name="Ben-Dor S."/>
            <person name="Jung S."/>
        </authorList>
    </citation>
    <scope>NUCLEOTIDE SEQUENCE [LARGE SCALE GENOMIC DNA]</scope>
    <source>
        <strain evidence="3">Y27499</strain>
    </source>
</reference>
<sequence length="358" mass="41885">MSPYHLIVRDGRKLAYVKHEPTQQFFNGREVIPNKEVVCSFIRLCSKDSGKERLYYPLESENKFYFEDLKPGNLFVTPIDELKEDEVINETLLKALAENNPNLLSTETEGIASSSMLEHDHEHENNNETEHEHEHETTGENEEVTDEPAVLPEHRHPGLVCTCILDNNPELDSSDFPLLWKNRKNANIYSLFFTFYNEFDILCQYHHNGHVCNKIITFKNKLQQSKDRTKAMEKHFKIDHDIRTIDLSQIPTMLCFDRPNVQRLSSDIYRIITKNRIGVASLPKVPVAIPSTRAEEVPIERNANVYDFTLAEKAFIDTAKLFRKWNIPYQIFDDPDFQAWAKMYMKEWDFSNNSRLTK</sequence>
<feature type="region of interest" description="Disordered" evidence="1">
    <location>
        <begin position="115"/>
        <end position="142"/>
    </location>
</feature>
<protein>
    <submittedName>
        <fullName evidence="2">Uncharacterized protein</fullName>
    </submittedName>
</protein>
<dbReference type="EMBL" id="JAWIZZ010000045">
    <property type="protein sequence ID" value="KAK5780043.1"/>
    <property type="molecule type" value="Genomic_DNA"/>
</dbReference>
<evidence type="ECO:0000256" key="1">
    <source>
        <dbReference type="SAM" id="MobiDB-lite"/>
    </source>
</evidence>
<dbReference type="InterPro" id="IPR027998">
    <property type="entry name" value="Rsf1_fungi"/>
</dbReference>
<evidence type="ECO:0000313" key="3">
    <source>
        <dbReference type="Proteomes" id="UP001306508"/>
    </source>
</evidence>
<organism evidence="2 3">
    <name type="scientific">Arxiozyma heterogenica</name>
    <dbReference type="NCBI Taxonomy" id="278026"/>
    <lineage>
        <taxon>Eukaryota</taxon>
        <taxon>Fungi</taxon>
        <taxon>Dikarya</taxon>
        <taxon>Ascomycota</taxon>
        <taxon>Saccharomycotina</taxon>
        <taxon>Saccharomycetes</taxon>
        <taxon>Saccharomycetales</taxon>
        <taxon>Saccharomycetaceae</taxon>
        <taxon>Arxiozyma</taxon>
    </lineage>
</organism>
<dbReference type="Pfam" id="PF14876">
    <property type="entry name" value="RSF"/>
    <property type="match status" value="1"/>
</dbReference>
<keyword evidence="3" id="KW-1185">Reference proteome</keyword>
<dbReference type="GO" id="GO:0005634">
    <property type="term" value="C:nucleus"/>
    <property type="evidence" value="ECO:0007669"/>
    <property type="project" value="InterPro"/>
</dbReference>
<proteinExistence type="predicted"/>
<dbReference type="GO" id="GO:0005739">
    <property type="term" value="C:mitochondrion"/>
    <property type="evidence" value="ECO:0007669"/>
    <property type="project" value="InterPro"/>
</dbReference>
<dbReference type="Proteomes" id="UP001306508">
    <property type="component" value="Unassembled WGS sequence"/>
</dbReference>
<feature type="compositionally biased region" description="Basic and acidic residues" evidence="1">
    <location>
        <begin position="117"/>
        <end position="138"/>
    </location>
</feature>
<name>A0AAN7WT49_9SACH</name>
<comment type="caution">
    <text evidence="2">The sequence shown here is derived from an EMBL/GenBank/DDBJ whole genome shotgun (WGS) entry which is preliminary data.</text>
</comment>